<proteinExistence type="predicted"/>
<evidence type="ECO:0000256" key="1">
    <source>
        <dbReference type="SAM" id="Phobius"/>
    </source>
</evidence>
<keyword evidence="1" id="KW-0812">Transmembrane</keyword>
<dbReference type="Proteomes" id="UP000198577">
    <property type="component" value="Unassembled WGS sequence"/>
</dbReference>
<keyword evidence="1" id="KW-0472">Membrane</keyword>
<feature type="transmembrane region" description="Helical" evidence="1">
    <location>
        <begin position="12"/>
        <end position="32"/>
    </location>
</feature>
<feature type="transmembrane region" description="Helical" evidence="1">
    <location>
        <begin position="147"/>
        <end position="167"/>
    </location>
</feature>
<organism evidence="2 3">
    <name type="scientific">Caldicoprobacter faecalis</name>
    <dbReference type="NCBI Taxonomy" id="937334"/>
    <lineage>
        <taxon>Bacteria</taxon>
        <taxon>Bacillati</taxon>
        <taxon>Bacillota</taxon>
        <taxon>Clostridia</taxon>
        <taxon>Caldicoprobacterales</taxon>
        <taxon>Caldicoprobacteraceae</taxon>
        <taxon>Caldicoprobacter</taxon>
    </lineage>
</organism>
<dbReference type="AlphaFoldDB" id="A0A1I5YQK9"/>
<accession>A0A1I5YQK9</accession>
<evidence type="ECO:0000313" key="3">
    <source>
        <dbReference type="Proteomes" id="UP000198577"/>
    </source>
</evidence>
<name>A0A1I5YQK9_9FIRM</name>
<dbReference type="InterPro" id="IPR002798">
    <property type="entry name" value="SpoIIM-like"/>
</dbReference>
<reference evidence="2 3" key="1">
    <citation type="submission" date="2016-10" db="EMBL/GenBank/DDBJ databases">
        <authorList>
            <person name="de Groot N.N."/>
        </authorList>
    </citation>
    <scope>NUCLEOTIDE SEQUENCE [LARGE SCALE GENOMIC DNA]</scope>
    <source>
        <strain evidence="2 3">DSM 20678</strain>
    </source>
</reference>
<feature type="transmembrane region" description="Helical" evidence="1">
    <location>
        <begin position="61"/>
        <end position="93"/>
    </location>
</feature>
<gene>
    <name evidence="2" type="ORF">SAMN05444406_1567</name>
</gene>
<sequence>MQKISSKLKNNLIVLSFVFFIYVMSLFFGFQVQQSKDSVPLFFTKTSFFDLLIHNGIQISLIIILGIITFGIYALIMLVINGLGVGIALSLIIQNKQFAAFYSGFLPHGIIEITGLLVAAMVPFMFWSTVVRYARLKKDIPVPFHKLLLYDILPYILSSYCCIIIELSPYNCVKRG</sequence>
<protein>
    <submittedName>
        <fullName evidence="2">Stage II sporulation protein M</fullName>
    </submittedName>
</protein>
<dbReference type="STRING" id="937334.SAMN05444406_1567"/>
<dbReference type="Pfam" id="PF01944">
    <property type="entry name" value="SpoIIM"/>
    <property type="match status" value="1"/>
</dbReference>
<feature type="transmembrane region" description="Helical" evidence="1">
    <location>
        <begin position="105"/>
        <end position="127"/>
    </location>
</feature>
<evidence type="ECO:0000313" key="2">
    <source>
        <dbReference type="EMBL" id="SFQ46177.1"/>
    </source>
</evidence>
<dbReference type="OrthoDB" id="161024at2"/>
<keyword evidence="1" id="KW-1133">Transmembrane helix</keyword>
<dbReference type="EMBL" id="FOXR01000056">
    <property type="protein sequence ID" value="SFQ46177.1"/>
    <property type="molecule type" value="Genomic_DNA"/>
</dbReference>
<keyword evidence="3" id="KW-1185">Reference proteome</keyword>
<dbReference type="RefSeq" id="WP_092282867.1">
    <property type="nucleotide sequence ID" value="NZ_FOXR01000056.1"/>
</dbReference>